<keyword evidence="3" id="KW-1185">Reference proteome</keyword>
<keyword evidence="1" id="KW-0732">Signal</keyword>
<evidence type="ECO:0000313" key="2">
    <source>
        <dbReference type="EMBL" id="OJI84276.1"/>
    </source>
</evidence>
<proteinExistence type="predicted"/>
<dbReference type="Proteomes" id="UP000184304">
    <property type="component" value="Unassembled WGS sequence"/>
</dbReference>
<evidence type="ECO:0000256" key="1">
    <source>
        <dbReference type="SAM" id="SignalP"/>
    </source>
</evidence>
<protein>
    <submittedName>
        <fullName evidence="2">Uncharacterized protein</fullName>
    </submittedName>
</protein>
<dbReference type="AlphaFoldDB" id="A0A1L9N4V6"/>
<sequence>MGGGRGGCGCPSHMFVLFSLLPTHYGYGRGVGMVVFGKEAKADSFDPILLRASVPDHCTSNTSSLILRGEILDPRLIYPI</sequence>
<dbReference type="EMBL" id="KV878203">
    <property type="protein sequence ID" value="OJI84276.1"/>
    <property type="molecule type" value="Genomic_DNA"/>
</dbReference>
<dbReference type="VEuPathDB" id="FungiDB:ASPTUDRAFT_43289"/>
<feature type="chain" id="PRO_5012340721" evidence="1">
    <location>
        <begin position="29"/>
        <end position="80"/>
    </location>
</feature>
<evidence type="ECO:0000313" key="3">
    <source>
        <dbReference type="Proteomes" id="UP000184304"/>
    </source>
</evidence>
<gene>
    <name evidence="2" type="ORF">ASPTUDRAFT_43289</name>
</gene>
<organism evidence="2 3">
    <name type="scientific">Aspergillus tubingensis (strain CBS 134.48)</name>
    <dbReference type="NCBI Taxonomy" id="767770"/>
    <lineage>
        <taxon>Eukaryota</taxon>
        <taxon>Fungi</taxon>
        <taxon>Dikarya</taxon>
        <taxon>Ascomycota</taxon>
        <taxon>Pezizomycotina</taxon>
        <taxon>Eurotiomycetes</taxon>
        <taxon>Eurotiomycetidae</taxon>
        <taxon>Eurotiales</taxon>
        <taxon>Aspergillaceae</taxon>
        <taxon>Aspergillus</taxon>
        <taxon>Aspergillus subgen. Circumdati</taxon>
    </lineage>
</organism>
<reference evidence="3" key="1">
    <citation type="journal article" date="2017" name="Genome Biol.">
        <title>Comparative genomics reveals high biological diversity and specific adaptations in the industrially and medically important fungal genus Aspergillus.</title>
        <authorList>
            <person name="de Vries R.P."/>
            <person name="Riley R."/>
            <person name="Wiebenga A."/>
            <person name="Aguilar-Osorio G."/>
            <person name="Amillis S."/>
            <person name="Uchima C.A."/>
            <person name="Anderluh G."/>
            <person name="Asadollahi M."/>
            <person name="Askin M."/>
            <person name="Barry K."/>
            <person name="Battaglia E."/>
            <person name="Bayram O."/>
            <person name="Benocci T."/>
            <person name="Braus-Stromeyer S.A."/>
            <person name="Caldana C."/>
            <person name="Canovas D."/>
            <person name="Cerqueira G.C."/>
            <person name="Chen F."/>
            <person name="Chen W."/>
            <person name="Choi C."/>
            <person name="Clum A."/>
            <person name="Dos Santos R.A."/>
            <person name="Damasio A.R."/>
            <person name="Diallinas G."/>
            <person name="Emri T."/>
            <person name="Fekete E."/>
            <person name="Flipphi M."/>
            <person name="Freyberg S."/>
            <person name="Gallo A."/>
            <person name="Gournas C."/>
            <person name="Habgood R."/>
            <person name="Hainaut M."/>
            <person name="Harispe M.L."/>
            <person name="Henrissat B."/>
            <person name="Hilden K.S."/>
            <person name="Hope R."/>
            <person name="Hossain A."/>
            <person name="Karabika E."/>
            <person name="Karaffa L."/>
            <person name="Karanyi Z."/>
            <person name="Krasevec N."/>
            <person name="Kuo A."/>
            <person name="Kusch H."/>
            <person name="LaButti K."/>
            <person name="Lagendijk E.L."/>
            <person name="Lapidus A."/>
            <person name="Levasseur A."/>
            <person name="Lindquist E."/>
            <person name="Lipzen A."/>
            <person name="Logrieco A.F."/>
            <person name="MacCabe A."/>
            <person name="Maekelae M.R."/>
            <person name="Malavazi I."/>
            <person name="Melin P."/>
            <person name="Meyer V."/>
            <person name="Mielnichuk N."/>
            <person name="Miskei M."/>
            <person name="Molnar A.P."/>
            <person name="Mule G."/>
            <person name="Ngan C.Y."/>
            <person name="Orejas M."/>
            <person name="Orosz E."/>
            <person name="Ouedraogo J.P."/>
            <person name="Overkamp K.M."/>
            <person name="Park H.-S."/>
            <person name="Perrone G."/>
            <person name="Piumi F."/>
            <person name="Punt P.J."/>
            <person name="Ram A.F."/>
            <person name="Ramon A."/>
            <person name="Rauscher S."/>
            <person name="Record E."/>
            <person name="Riano-Pachon D.M."/>
            <person name="Robert V."/>
            <person name="Roehrig J."/>
            <person name="Ruller R."/>
            <person name="Salamov A."/>
            <person name="Salih N.S."/>
            <person name="Samson R.A."/>
            <person name="Sandor E."/>
            <person name="Sanguinetti M."/>
            <person name="Schuetze T."/>
            <person name="Sepcic K."/>
            <person name="Shelest E."/>
            <person name="Sherlock G."/>
            <person name="Sophianopoulou V."/>
            <person name="Squina F.M."/>
            <person name="Sun H."/>
            <person name="Susca A."/>
            <person name="Todd R.B."/>
            <person name="Tsang A."/>
            <person name="Unkles S.E."/>
            <person name="van de Wiele N."/>
            <person name="van Rossen-Uffink D."/>
            <person name="Oliveira J.V."/>
            <person name="Vesth T.C."/>
            <person name="Visser J."/>
            <person name="Yu J.-H."/>
            <person name="Zhou M."/>
            <person name="Andersen M.R."/>
            <person name="Archer D.B."/>
            <person name="Baker S.E."/>
            <person name="Benoit I."/>
            <person name="Brakhage A.A."/>
            <person name="Braus G.H."/>
            <person name="Fischer R."/>
            <person name="Frisvad J.C."/>
            <person name="Goldman G.H."/>
            <person name="Houbraken J."/>
            <person name="Oakley B."/>
            <person name="Pocsi I."/>
            <person name="Scazzocchio C."/>
            <person name="Seiboth B."/>
            <person name="vanKuyk P.A."/>
            <person name="Wortman J."/>
            <person name="Dyer P.S."/>
            <person name="Grigoriev I.V."/>
        </authorList>
    </citation>
    <scope>NUCLEOTIDE SEQUENCE [LARGE SCALE GENOMIC DNA]</scope>
    <source>
        <strain evidence="3">CBS 134.48</strain>
    </source>
</reference>
<name>A0A1L9N4V6_ASPTC</name>
<accession>A0A1L9N4V6</accession>
<feature type="signal peptide" evidence="1">
    <location>
        <begin position="1"/>
        <end position="28"/>
    </location>
</feature>